<reference evidence="2" key="1">
    <citation type="submission" date="2023-04" db="EMBL/GenBank/DDBJ databases">
        <title>Ambrosiozyma monospora NBRC 1965.</title>
        <authorList>
            <person name="Ichikawa N."/>
            <person name="Sato H."/>
            <person name="Tonouchi N."/>
        </authorList>
    </citation>
    <scope>NUCLEOTIDE SEQUENCE</scope>
    <source>
        <strain evidence="2">NBRC 1965</strain>
    </source>
</reference>
<evidence type="ECO:0000256" key="1">
    <source>
        <dbReference type="SAM" id="MobiDB-lite"/>
    </source>
</evidence>
<protein>
    <submittedName>
        <fullName evidence="2">Unnamed protein product</fullName>
    </submittedName>
</protein>
<keyword evidence="3" id="KW-1185">Reference proteome</keyword>
<gene>
    <name evidence="2" type="ORF">Amon01_000233900</name>
</gene>
<accession>A0A9W6YTJ0</accession>
<evidence type="ECO:0000313" key="2">
    <source>
        <dbReference type="EMBL" id="GMG21906.1"/>
    </source>
</evidence>
<dbReference type="Proteomes" id="UP001165063">
    <property type="component" value="Unassembled WGS sequence"/>
</dbReference>
<dbReference type="EMBL" id="BSXU01000837">
    <property type="protein sequence ID" value="GMG21906.1"/>
    <property type="molecule type" value="Genomic_DNA"/>
</dbReference>
<comment type="caution">
    <text evidence="2">The sequence shown here is derived from an EMBL/GenBank/DDBJ whole genome shotgun (WGS) entry which is preliminary data.</text>
</comment>
<evidence type="ECO:0000313" key="3">
    <source>
        <dbReference type="Proteomes" id="UP001165063"/>
    </source>
</evidence>
<feature type="region of interest" description="Disordered" evidence="1">
    <location>
        <begin position="100"/>
        <end position="128"/>
    </location>
</feature>
<dbReference type="AlphaFoldDB" id="A0A9W6YTJ0"/>
<name>A0A9W6YTJ0_AMBMO</name>
<sequence length="128" mass="15088">MTCMKYCKLCRATTHETNACPEVKECSRCFKKGHHVRQCHSKQPQYDVTRFQQREMERLKTSKERAVKQIMINKEQKAYRQLRQAELSDFIAHMNETIPTPEVSFPSQEEAFVPVSQKKKSRIPSPKE</sequence>
<organism evidence="2 3">
    <name type="scientific">Ambrosiozyma monospora</name>
    <name type="common">Yeast</name>
    <name type="synonym">Endomycopsis monosporus</name>
    <dbReference type="NCBI Taxonomy" id="43982"/>
    <lineage>
        <taxon>Eukaryota</taxon>
        <taxon>Fungi</taxon>
        <taxon>Dikarya</taxon>
        <taxon>Ascomycota</taxon>
        <taxon>Saccharomycotina</taxon>
        <taxon>Pichiomycetes</taxon>
        <taxon>Pichiales</taxon>
        <taxon>Pichiaceae</taxon>
        <taxon>Ambrosiozyma</taxon>
    </lineage>
</organism>
<proteinExistence type="predicted"/>